<dbReference type="RefSeq" id="XP_003727835.2">
    <property type="nucleotide sequence ID" value="XM_003727787.3"/>
</dbReference>
<reference evidence="8" key="2">
    <citation type="submission" date="2021-01" db="UniProtKB">
        <authorList>
            <consortium name="EnsemblMetazoa"/>
        </authorList>
    </citation>
    <scope>IDENTIFICATION</scope>
</reference>
<feature type="region of interest" description="Disordered" evidence="3">
    <location>
        <begin position="396"/>
        <end position="478"/>
    </location>
</feature>
<dbReference type="InterPro" id="IPR000742">
    <property type="entry name" value="EGF"/>
</dbReference>
<dbReference type="Pfam" id="PF08135">
    <property type="entry name" value="EPV_E5"/>
    <property type="match status" value="1"/>
</dbReference>
<feature type="disulfide bond" evidence="2">
    <location>
        <begin position="184"/>
        <end position="193"/>
    </location>
</feature>
<feature type="domain" description="MAM" evidence="7">
    <location>
        <begin position="19"/>
        <end position="165"/>
    </location>
</feature>
<name>A0A7M7LLH0_STRPU</name>
<dbReference type="Gene3D" id="2.10.25.10">
    <property type="entry name" value="Laminin"/>
    <property type="match status" value="1"/>
</dbReference>
<feature type="compositionally biased region" description="Low complexity" evidence="3">
    <location>
        <begin position="423"/>
        <end position="436"/>
    </location>
</feature>
<reference evidence="9" key="1">
    <citation type="submission" date="2015-02" db="EMBL/GenBank/DDBJ databases">
        <title>Genome sequencing for Strongylocentrotus purpuratus.</title>
        <authorList>
            <person name="Murali S."/>
            <person name="Liu Y."/>
            <person name="Vee V."/>
            <person name="English A."/>
            <person name="Wang M."/>
            <person name="Skinner E."/>
            <person name="Han Y."/>
            <person name="Muzny D.M."/>
            <person name="Worley K.C."/>
            <person name="Gibbs R.A."/>
        </authorList>
    </citation>
    <scope>NUCLEOTIDE SEQUENCE</scope>
</reference>
<dbReference type="SMART" id="SM00137">
    <property type="entry name" value="MAM"/>
    <property type="match status" value="1"/>
</dbReference>
<feature type="region of interest" description="Disordered" evidence="3">
    <location>
        <begin position="549"/>
        <end position="570"/>
    </location>
</feature>
<dbReference type="Gene3D" id="2.60.120.200">
    <property type="match status" value="1"/>
</dbReference>
<dbReference type="GeneID" id="100889390"/>
<feature type="compositionally biased region" description="Low complexity" evidence="3">
    <location>
        <begin position="396"/>
        <end position="406"/>
    </location>
</feature>
<feature type="chain" id="PRO_5029913855" evidence="5">
    <location>
        <begin position="19"/>
        <end position="570"/>
    </location>
</feature>
<dbReference type="PROSITE" id="PS50026">
    <property type="entry name" value="EGF_3"/>
    <property type="match status" value="1"/>
</dbReference>
<keyword evidence="5" id="KW-0732">Signal</keyword>
<comment type="caution">
    <text evidence="2">Lacks conserved residue(s) required for the propagation of feature annotation.</text>
</comment>
<keyword evidence="4" id="KW-0812">Transmembrane</keyword>
<dbReference type="PROSITE" id="PS50060">
    <property type="entry name" value="MAM_2"/>
    <property type="match status" value="1"/>
</dbReference>
<feature type="compositionally biased region" description="Low complexity" evidence="3">
    <location>
        <begin position="268"/>
        <end position="287"/>
    </location>
</feature>
<organism evidence="8 9">
    <name type="scientific">Strongylocentrotus purpuratus</name>
    <name type="common">Purple sea urchin</name>
    <dbReference type="NCBI Taxonomy" id="7668"/>
    <lineage>
        <taxon>Eukaryota</taxon>
        <taxon>Metazoa</taxon>
        <taxon>Echinodermata</taxon>
        <taxon>Eleutherozoa</taxon>
        <taxon>Echinozoa</taxon>
        <taxon>Echinoidea</taxon>
        <taxon>Euechinoidea</taxon>
        <taxon>Echinacea</taxon>
        <taxon>Camarodonta</taxon>
        <taxon>Echinidea</taxon>
        <taxon>Strongylocentrotidae</taxon>
        <taxon>Strongylocentrotus</taxon>
    </lineage>
</organism>
<feature type="transmembrane region" description="Helical" evidence="4">
    <location>
        <begin position="487"/>
        <end position="509"/>
    </location>
</feature>
<dbReference type="Proteomes" id="UP000007110">
    <property type="component" value="Unassembled WGS sequence"/>
</dbReference>
<evidence type="ECO:0000256" key="3">
    <source>
        <dbReference type="SAM" id="MobiDB-lite"/>
    </source>
</evidence>
<evidence type="ECO:0000313" key="9">
    <source>
        <dbReference type="Proteomes" id="UP000007110"/>
    </source>
</evidence>
<feature type="domain" description="EGF-like" evidence="6">
    <location>
        <begin position="159"/>
        <end position="194"/>
    </location>
</feature>
<feature type="signal peptide" evidence="5">
    <location>
        <begin position="1"/>
        <end position="18"/>
    </location>
</feature>
<evidence type="ECO:0000256" key="2">
    <source>
        <dbReference type="PROSITE-ProRule" id="PRU00076"/>
    </source>
</evidence>
<keyword evidence="2" id="KW-0245">EGF-like domain</keyword>
<dbReference type="InterPro" id="IPR013320">
    <property type="entry name" value="ConA-like_dom_sf"/>
</dbReference>
<dbReference type="SUPFAM" id="SSF57196">
    <property type="entry name" value="EGF/Laminin"/>
    <property type="match status" value="1"/>
</dbReference>
<dbReference type="InterPro" id="IPR000998">
    <property type="entry name" value="MAM_dom"/>
</dbReference>
<dbReference type="OrthoDB" id="10663123at2759"/>
<keyword evidence="4" id="KW-1133">Transmembrane helix</keyword>
<evidence type="ECO:0000256" key="5">
    <source>
        <dbReference type="SAM" id="SignalP"/>
    </source>
</evidence>
<evidence type="ECO:0000259" key="7">
    <source>
        <dbReference type="PROSITE" id="PS50060"/>
    </source>
</evidence>
<feature type="compositionally biased region" description="Low complexity" evidence="3">
    <location>
        <begin position="220"/>
        <end position="260"/>
    </location>
</feature>
<feature type="compositionally biased region" description="Polar residues" evidence="3">
    <location>
        <begin position="553"/>
        <end position="570"/>
    </location>
</feature>
<evidence type="ECO:0000256" key="1">
    <source>
        <dbReference type="ARBA" id="ARBA00023157"/>
    </source>
</evidence>
<sequence>MELLFVILLVVCFSASDAQNCTFTDDYCGYTNGGVGQLQWLRVENLNDIVPNYVSVEFTAPGRTQLATLTSPALTKQTGVSYRFSFDYRVTGDHTLHVRASGAGGGGWEHTGDTTDWESAVLVLAPPTDTFNILIFANIGSGAATSRVQISNLIVNSDANNNCDPSPCLNDGECFDIGSAVCTCINGYSGDTCEIAPIAPTTAPPPTTALVPTTPEATTATLTTEGPTTFDPITVDPTTGEVTTGEPTTEEPTTVDPTTDNPSTFNPDTVGATTSAATTGDPTTNDPTTEEMITTDDPTTVEASTQDATTAQLTTVNPATDEQSTEGATTVEAPTDTVTTVEVTSQITFTDSGITEEVSTVQITTASFETGPTTSDQETGPTTTGEMTSVAFQTTEDATEATATTDESTDTELPGTTGNAEPTELITTGVTTSTTDDLTEGPETTKPQGTDKSTQRTEGELATTGPSTTSSAEQGGGSGLTDATTGLIIGLSLTFALLLILLVFTLVYFCTHRDRYGVSDETMENGAPTPMATMRPGSSRNAEAYENPYVTAPTPSTERSTQTSLSAINV</sequence>
<dbReference type="AlphaFoldDB" id="A0A7M7LLH0"/>
<feature type="compositionally biased region" description="Polar residues" evidence="3">
    <location>
        <begin position="464"/>
        <end position="473"/>
    </location>
</feature>
<proteinExistence type="predicted"/>
<dbReference type="KEGG" id="spu:100889390"/>
<dbReference type="SMART" id="SM00181">
    <property type="entry name" value="EGF"/>
    <property type="match status" value="1"/>
</dbReference>
<dbReference type="PROSITE" id="PS00022">
    <property type="entry name" value="EGF_1"/>
    <property type="match status" value="1"/>
</dbReference>
<keyword evidence="9" id="KW-1185">Reference proteome</keyword>
<dbReference type="EnsemblMetazoa" id="XM_003727787">
    <property type="protein sequence ID" value="XP_003727835"/>
    <property type="gene ID" value="LOC100889390"/>
</dbReference>
<dbReference type="InterPro" id="IPR012555">
    <property type="entry name" value="EPV_E5"/>
</dbReference>
<dbReference type="SUPFAM" id="SSF49899">
    <property type="entry name" value="Concanavalin A-like lectins/glucanases"/>
    <property type="match status" value="1"/>
</dbReference>
<dbReference type="PROSITE" id="PS01186">
    <property type="entry name" value="EGF_2"/>
    <property type="match status" value="1"/>
</dbReference>
<dbReference type="CDD" id="cd00054">
    <property type="entry name" value="EGF_CA"/>
    <property type="match status" value="1"/>
</dbReference>
<dbReference type="GO" id="GO:0016020">
    <property type="term" value="C:membrane"/>
    <property type="evidence" value="ECO:0007669"/>
    <property type="project" value="InterPro"/>
</dbReference>
<evidence type="ECO:0000259" key="6">
    <source>
        <dbReference type="PROSITE" id="PS50026"/>
    </source>
</evidence>
<protein>
    <submittedName>
        <fullName evidence="8">Uncharacterized protein</fullName>
    </submittedName>
</protein>
<evidence type="ECO:0000256" key="4">
    <source>
        <dbReference type="SAM" id="Phobius"/>
    </source>
</evidence>
<keyword evidence="4" id="KW-0472">Membrane</keyword>
<evidence type="ECO:0000313" key="8">
    <source>
        <dbReference type="EnsemblMetazoa" id="XP_003727835"/>
    </source>
</evidence>
<keyword evidence="1 2" id="KW-1015">Disulfide bond</keyword>
<dbReference type="InParanoid" id="A0A7M7LLH0"/>
<accession>A0A7M7LLH0</accession>
<feature type="region of interest" description="Disordered" evidence="3">
    <location>
        <begin position="220"/>
        <end position="293"/>
    </location>
</feature>